<proteinExistence type="predicted"/>
<accession>A0A0N5D9H6</accession>
<dbReference type="WBParaSite" id="TCLT_0000978601-mRNA-1">
    <property type="protein sequence ID" value="TCLT_0000978601-mRNA-1"/>
    <property type="gene ID" value="TCLT_0000978601"/>
</dbReference>
<keyword evidence="1" id="KW-1133">Transmembrane helix</keyword>
<keyword evidence="1" id="KW-0812">Transmembrane</keyword>
<keyword evidence="1" id="KW-0472">Membrane</keyword>
<keyword evidence="3" id="KW-1185">Reference proteome</keyword>
<reference evidence="2 3" key="2">
    <citation type="submission" date="2018-11" db="EMBL/GenBank/DDBJ databases">
        <authorList>
            <consortium name="Pathogen Informatics"/>
        </authorList>
    </citation>
    <scope>NUCLEOTIDE SEQUENCE [LARGE SCALE GENOMIC DNA]</scope>
</reference>
<feature type="transmembrane region" description="Helical" evidence="1">
    <location>
        <begin position="146"/>
        <end position="165"/>
    </location>
</feature>
<evidence type="ECO:0000313" key="2">
    <source>
        <dbReference type="EMBL" id="VDN07431.1"/>
    </source>
</evidence>
<sequence>MKKVEEDNFVKDEPCRAILLQTSSTSASSHSPVIAVNMHSSHVIRKSCICYHDSSDADIFDGNYQSGDDYNDAVDTEKIKMQSQTDGHIFQSANHYLQIDRNSINILLKVAAAVVLLCIAGCLVLQHLRINRLDYRIRRFEVDSAFSIQVSIISSYVIFVPLHLYTMHFKAVK</sequence>
<dbReference type="AlphaFoldDB" id="A0A0N5D9H6"/>
<dbReference type="OMA" id="HYLQIDR"/>
<dbReference type="Proteomes" id="UP000276776">
    <property type="component" value="Unassembled WGS sequence"/>
</dbReference>
<reference evidence="4" key="1">
    <citation type="submission" date="2017-02" db="UniProtKB">
        <authorList>
            <consortium name="WormBaseParasite"/>
        </authorList>
    </citation>
    <scope>IDENTIFICATION</scope>
</reference>
<evidence type="ECO:0000313" key="4">
    <source>
        <dbReference type="WBParaSite" id="TCLT_0000978601-mRNA-1"/>
    </source>
</evidence>
<evidence type="ECO:0000313" key="3">
    <source>
        <dbReference type="Proteomes" id="UP000276776"/>
    </source>
</evidence>
<name>A0A0N5D9H6_THECL</name>
<dbReference type="EMBL" id="UYYF01004877">
    <property type="protein sequence ID" value="VDN07431.1"/>
    <property type="molecule type" value="Genomic_DNA"/>
</dbReference>
<gene>
    <name evidence="2" type="ORF">TCLT_LOCUS9775</name>
</gene>
<organism evidence="4">
    <name type="scientific">Thelazia callipaeda</name>
    <name type="common">Oriental eyeworm</name>
    <name type="synonym">Parasitic nematode</name>
    <dbReference type="NCBI Taxonomy" id="103827"/>
    <lineage>
        <taxon>Eukaryota</taxon>
        <taxon>Metazoa</taxon>
        <taxon>Ecdysozoa</taxon>
        <taxon>Nematoda</taxon>
        <taxon>Chromadorea</taxon>
        <taxon>Rhabditida</taxon>
        <taxon>Spirurina</taxon>
        <taxon>Spiruromorpha</taxon>
        <taxon>Thelazioidea</taxon>
        <taxon>Thelaziidae</taxon>
        <taxon>Thelazia</taxon>
    </lineage>
</organism>
<protein>
    <submittedName>
        <fullName evidence="4">Transmembrane protein</fullName>
    </submittedName>
</protein>
<feature type="transmembrane region" description="Helical" evidence="1">
    <location>
        <begin position="106"/>
        <end position="126"/>
    </location>
</feature>
<evidence type="ECO:0000256" key="1">
    <source>
        <dbReference type="SAM" id="Phobius"/>
    </source>
</evidence>
<dbReference type="OrthoDB" id="5853800at2759"/>